<name>W4L5N0_9BACT</name>
<reference evidence="2 3" key="1">
    <citation type="journal article" date="2014" name="Nature">
        <title>An environmental bacterial taxon with a large and distinct metabolic repertoire.</title>
        <authorList>
            <person name="Wilson M.C."/>
            <person name="Mori T."/>
            <person name="Ruckert C."/>
            <person name="Uria A.R."/>
            <person name="Helf M.J."/>
            <person name="Takada K."/>
            <person name="Gernert C."/>
            <person name="Steffens U.A."/>
            <person name="Heycke N."/>
            <person name="Schmitt S."/>
            <person name="Rinke C."/>
            <person name="Helfrich E.J."/>
            <person name="Brachmann A.O."/>
            <person name="Gurgui C."/>
            <person name="Wakimoto T."/>
            <person name="Kracht M."/>
            <person name="Crusemann M."/>
            <person name="Hentschel U."/>
            <person name="Abe I."/>
            <person name="Matsunaga S."/>
            <person name="Kalinowski J."/>
            <person name="Takeyama H."/>
            <person name="Piel J."/>
        </authorList>
    </citation>
    <scope>NUCLEOTIDE SEQUENCE [LARGE SCALE GENOMIC DNA]</scope>
    <source>
        <strain evidence="3">TSY2</strain>
    </source>
</reference>
<evidence type="ECO:0000313" key="3">
    <source>
        <dbReference type="Proteomes" id="UP000019140"/>
    </source>
</evidence>
<dbReference type="AlphaFoldDB" id="W4L5N0"/>
<keyword evidence="1" id="KW-0812">Transmembrane</keyword>
<evidence type="ECO:0000256" key="1">
    <source>
        <dbReference type="SAM" id="Phobius"/>
    </source>
</evidence>
<accession>W4L5N0</accession>
<evidence type="ECO:0000313" key="2">
    <source>
        <dbReference type="EMBL" id="ETW93393.1"/>
    </source>
</evidence>
<organism evidence="2 3">
    <name type="scientific">Candidatus Entotheonella gemina</name>
    <dbReference type="NCBI Taxonomy" id="1429439"/>
    <lineage>
        <taxon>Bacteria</taxon>
        <taxon>Pseudomonadati</taxon>
        <taxon>Nitrospinota/Tectimicrobiota group</taxon>
        <taxon>Candidatus Tectimicrobiota</taxon>
        <taxon>Candidatus Entotheonellia</taxon>
        <taxon>Candidatus Entotheonellales</taxon>
        <taxon>Candidatus Entotheonellaceae</taxon>
        <taxon>Candidatus Entotheonella</taxon>
    </lineage>
</organism>
<feature type="non-terminal residue" evidence="2">
    <location>
        <position position="399"/>
    </location>
</feature>
<comment type="caution">
    <text evidence="2">The sequence shown here is derived from an EMBL/GenBank/DDBJ whole genome shotgun (WGS) entry which is preliminary data.</text>
</comment>
<feature type="non-terminal residue" evidence="2">
    <location>
        <position position="1"/>
    </location>
</feature>
<feature type="transmembrane region" description="Helical" evidence="1">
    <location>
        <begin position="357"/>
        <end position="381"/>
    </location>
</feature>
<gene>
    <name evidence="2" type="ORF">ETSY2_51470</name>
</gene>
<dbReference type="EMBL" id="AZHX01002656">
    <property type="protein sequence ID" value="ETW93393.1"/>
    <property type="molecule type" value="Genomic_DNA"/>
</dbReference>
<protein>
    <submittedName>
        <fullName evidence="2">Uncharacterized protein</fullName>
    </submittedName>
</protein>
<sequence length="399" mass="42743">RKDGNAPVLPSLAGKKISLSFAPATEADAQAIASYVPDLPTDGSPVDLSQLRVSLPGYLIRMVAEFNVDGETVAQSSAFPMGTELVSNSSLFAPVTGWKDAEDNRPIVGEYRAIAIDPAGISSPQLQSLADKINDTQSKLESGDFNDLNLKKLIGDKLYSVILGYLAADDLMRQSDADAFQIVSYRKPSFGSFTLVAQPQYIFSVPKIVSFVGLEIDVDQLVSVIVRKDNNRNRETQYIINSEIRQSAYEYIVQDAMLTNIDYPGESISAVKAIRLASLQGQKIYNINQSNIDTVLTLLNIDEPVIDEIRQSVGTGKHAIVSQNNISLGGWTGVGYIIIDPHTGSGAYKISGGANGAFFIGILAGAAMILFVATGAGAFLIPGVSLLFTTLLTIESIIA</sequence>
<keyword evidence="1" id="KW-1133">Transmembrane helix</keyword>
<dbReference type="Proteomes" id="UP000019140">
    <property type="component" value="Unassembled WGS sequence"/>
</dbReference>
<keyword evidence="3" id="KW-1185">Reference proteome</keyword>
<proteinExistence type="predicted"/>
<keyword evidence="1" id="KW-0472">Membrane</keyword>